<dbReference type="Proteomes" id="UP000192920">
    <property type="component" value="Unassembled WGS sequence"/>
</dbReference>
<dbReference type="GO" id="GO:0005829">
    <property type="term" value="C:cytosol"/>
    <property type="evidence" value="ECO:0007669"/>
    <property type="project" value="UniProtKB-ARBA"/>
</dbReference>
<dbReference type="AlphaFoldDB" id="A0A1Y6CF67"/>
<proteinExistence type="predicted"/>
<sequence length="181" mass="20523">MACLLQINYENLPESEALSSHIQQKLEKLEQFFPRLIGCNVTVGLPHRHSNQGEHYFVQIDMTAPGTEVVSNRQNHEDVYVALRDAFDAARRMLEDHARIRRGETKQHTEPTHGTVARLLDGFGFIEGEDGNDYYFSAENLVDQAFDKLSEGMAVKFLPEAAQEGWQAKRISTGKQRNHPG</sequence>
<gene>
    <name evidence="2" type="ORF">SAMN02745746_03792</name>
</gene>
<protein>
    <submittedName>
        <fullName evidence="2">Ribosomal subunit interface protein</fullName>
    </submittedName>
</protein>
<evidence type="ECO:0000259" key="1">
    <source>
        <dbReference type="SMART" id="SM00357"/>
    </source>
</evidence>
<dbReference type="InterPro" id="IPR036567">
    <property type="entry name" value="RHF-like"/>
</dbReference>
<dbReference type="CDD" id="cd00552">
    <property type="entry name" value="RaiA"/>
    <property type="match status" value="1"/>
</dbReference>
<evidence type="ECO:0000313" key="2">
    <source>
        <dbReference type="EMBL" id="SMF53138.1"/>
    </source>
</evidence>
<name>A0A1Y6CF67_9NEIS</name>
<dbReference type="Gene3D" id="3.30.160.100">
    <property type="entry name" value="Ribosome hibernation promotion factor-like"/>
    <property type="match status" value="1"/>
</dbReference>
<reference evidence="3" key="1">
    <citation type="submission" date="2017-04" db="EMBL/GenBank/DDBJ databases">
        <authorList>
            <person name="Varghese N."/>
            <person name="Submissions S."/>
        </authorList>
    </citation>
    <scope>NUCLEOTIDE SEQUENCE [LARGE SCALE GENOMIC DNA]</scope>
    <source>
        <strain evidence="3">DSM 22618</strain>
    </source>
</reference>
<dbReference type="RefSeq" id="WP_085277780.1">
    <property type="nucleotide sequence ID" value="NZ_FXAG01000029.1"/>
</dbReference>
<evidence type="ECO:0000313" key="3">
    <source>
        <dbReference type="Proteomes" id="UP000192920"/>
    </source>
</evidence>
<dbReference type="Gene3D" id="2.40.50.140">
    <property type="entry name" value="Nucleic acid-binding proteins"/>
    <property type="match status" value="1"/>
</dbReference>
<dbReference type="Pfam" id="PF00313">
    <property type="entry name" value="CSD"/>
    <property type="match status" value="1"/>
</dbReference>
<accession>A0A1Y6CF67</accession>
<dbReference type="InterPro" id="IPR012340">
    <property type="entry name" value="NA-bd_OB-fold"/>
</dbReference>
<dbReference type="Pfam" id="PF02482">
    <property type="entry name" value="Ribosomal_S30AE"/>
    <property type="match status" value="1"/>
</dbReference>
<feature type="domain" description="Cold-shock" evidence="1">
    <location>
        <begin position="113"/>
        <end position="174"/>
    </location>
</feature>
<dbReference type="InterPro" id="IPR003489">
    <property type="entry name" value="RHF/RaiA"/>
</dbReference>
<dbReference type="SMART" id="SM00357">
    <property type="entry name" value="CSP"/>
    <property type="match status" value="1"/>
</dbReference>
<dbReference type="EMBL" id="FXAG01000029">
    <property type="protein sequence ID" value="SMF53138.1"/>
    <property type="molecule type" value="Genomic_DNA"/>
</dbReference>
<dbReference type="SUPFAM" id="SSF69754">
    <property type="entry name" value="Ribosome binding protein Y (YfiA homologue)"/>
    <property type="match status" value="1"/>
</dbReference>
<dbReference type="InterPro" id="IPR002059">
    <property type="entry name" value="CSP_DNA-bd"/>
</dbReference>
<dbReference type="GO" id="GO:0003676">
    <property type="term" value="F:nucleic acid binding"/>
    <property type="evidence" value="ECO:0007669"/>
    <property type="project" value="InterPro"/>
</dbReference>
<dbReference type="InterPro" id="IPR011129">
    <property type="entry name" value="CSD"/>
</dbReference>
<keyword evidence="3" id="KW-1185">Reference proteome</keyword>
<organism evidence="2 3">
    <name type="scientific">Pseudogulbenkiania subflava DSM 22618</name>
    <dbReference type="NCBI Taxonomy" id="1123014"/>
    <lineage>
        <taxon>Bacteria</taxon>
        <taxon>Pseudomonadati</taxon>
        <taxon>Pseudomonadota</taxon>
        <taxon>Betaproteobacteria</taxon>
        <taxon>Neisseriales</taxon>
        <taxon>Chromobacteriaceae</taxon>
        <taxon>Pseudogulbenkiania</taxon>
    </lineage>
</organism>
<dbReference type="STRING" id="1123014.SAMN02745746_03792"/>
<dbReference type="SUPFAM" id="SSF50249">
    <property type="entry name" value="Nucleic acid-binding proteins"/>
    <property type="match status" value="1"/>
</dbReference>